<keyword evidence="3" id="KW-1185">Reference proteome</keyword>
<feature type="transmembrane region" description="Helical" evidence="1">
    <location>
        <begin position="71"/>
        <end position="89"/>
    </location>
</feature>
<evidence type="ECO:0000256" key="1">
    <source>
        <dbReference type="SAM" id="Phobius"/>
    </source>
</evidence>
<reference evidence="2" key="1">
    <citation type="submission" date="2021-04" db="EMBL/GenBank/DDBJ databases">
        <title>Complete genome sequence for Sulfitobacter sp. strain JK7-1.</title>
        <authorList>
            <person name="Park S.-J."/>
        </authorList>
    </citation>
    <scope>NUCLEOTIDE SEQUENCE</scope>
    <source>
        <strain evidence="2">JK7-1</strain>
    </source>
</reference>
<keyword evidence="1" id="KW-1133">Transmembrane helix</keyword>
<dbReference type="RefSeq" id="WP_212703256.1">
    <property type="nucleotide sequence ID" value="NZ_CP073581.1"/>
</dbReference>
<protein>
    <submittedName>
        <fullName evidence="2">Uncharacterized protein</fullName>
    </submittedName>
</protein>
<accession>A0A975PL63</accession>
<dbReference type="Proteomes" id="UP000683291">
    <property type="component" value="Chromosome 1"/>
</dbReference>
<organism evidence="2 3">
    <name type="scientific">Sulfitobacter albidus</name>
    <dbReference type="NCBI Taxonomy" id="2829501"/>
    <lineage>
        <taxon>Bacteria</taxon>
        <taxon>Pseudomonadati</taxon>
        <taxon>Pseudomonadota</taxon>
        <taxon>Alphaproteobacteria</taxon>
        <taxon>Rhodobacterales</taxon>
        <taxon>Roseobacteraceae</taxon>
        <taxon>Sulfitobacter</taxon>
    </lineage>
</organism>
<keyword evidence="1" id="KW-0812">Transmembrane</keyword>
<evidence type="ECO:0000313" key="3">
    <source>
        <dbReference type="Proteomes" id="UP000683291"/>
    </source>
</evidence>
<name>A0A975PL63_9RHOB</name>
<feature type="transmembrane region" description="Helical" evidence="1">
    <location>
        <begin position="6"/>
        <end position="27"/>
    </location>
</feature>
<dbReference type="KEGG" id="sual:KDD17_08320"/>
<gene>
    <name evidence="2" type="ORF">KDD17_08320</name>
</gene>
<dbReference type="EMBL" id="CP073581">
    <property type="protein sequence ID" value="QUJ75051.1"/>
    <property type="molecule type" value="Genomic_DNA"/>
</dbReference>
<feature type="transmembrane region" description="Helical" evidence="1">
    <location>
        <begin position="101"/>
        <end position="118"/>
    </location>
</feature>
<proteinExistence type="predicted"/>
<keyword evidence="1" id="KW-0472">Membrane</keyword>
<dbReference type="AlphaFoldDB" id="A0A975PL63"/>
<evidence type="ECO:0000313" key="2">
    <source>
        <dbReference type="EMBL" id="QUJ75051.1"/>
    </source>
</evidence>
<sequence length="121" mass="12965">MTLPPWPLLVLLGVGAVLTALLALAFYRDPVKGMEEATHRPEKLPLVMIDRYLAVTIIQVGLIFFGTLEMIAVFCVAGAVMGLGDGLIYARAKLPHIKHTLSGVLALIGLAVTIYYMTGSA</sequence>